<dbReference type="EMBL" id="UINC01219294">
    <property type="protein sequence ID" value="SVE46699.1"/>
    <property type="molecule type" value="Genomic_DNA"/>
</dbReference>
<gene>
    <name evidence="1" type="ORF">METZ01_LOCUS499553</name>
</gene>
<accession>A0A383DQV6</accession>
<name>A0A383DQV6_9ZZZZ</name>
<proteinExistence type="predicted"/>
<evidence type="ECO:0000313" key="1">
    <source>
        <dbReference type="EMBL" id="SVE46699.1"/>
    </source>
</evidence>
<organism evidence="1">
    <name type="scientific">marine metagenome</name>
    <dbReference type="NCBI Taxonomy" id="408172"/>
    <lineage>
        <taxon>unclassified sequences</taxon>
        <taxon>metagenomes</taxon>
        <taxon>ecological metagenomes</taxon>
    </lineage>
</organism>
<reference evidence="1" key="1">
    <citation type="submission" date="2018-05" db="EMBL/GenBank/DDBJ databases">
        <authorList>
            <person name="Lanie J.A."/>
            <person name="Ng W.-L."/>
            <person name="Kazmierczak K.M."/>
            <person name="Andrzejewski T.M."/>
            <person name="Davidsen T.M."/>
            <person name="Wayne K.J."/>
            <person name="Tettelin H."/>
            <person name="Glass J.I."/>
            <person name="Rusch D."/>
            <person name="Podicherti R."/>
            <person name="Tsui H.-C.T."/>
            <person name="Winkler M.E."/>
        </authorList>
    </citation>
    <scope>NUCLEOTIDE SEQUENCE</scope>
</reference>
<dbReference type="AlphaFoldDB" id="A0A383DQV6"/>
<protein>
    <submittedName>
        <fullName evidence="1">Uncharacterized protein</fullName>
    </submittedName>
</protein>
<sequence length="34" mass="3919">VHEINNTTEFRNVVKVTGVDIPTQMLDYLKNSSR</sequence>
<feature type="non-terminal residue" evidence="1">
    <location>
        <position position="1"/>
    </location>
</feature>